<dbReference type="Proteomes" id="UP000324800">
    <property type="component" value="Unassembled WGS sequence"/>
</dbReference>
<comment type="caution">
    <text evidence="1">The sequence shown here is derived from an EMBL/GenBank/DDBJ whole genome shotgun (WGS) entry which is preliminary data.</text>
</comment>
<accession>A0A5J4U484</accession>
<gene>
    <name evidence="1" type="ORF">EZS28_039314</name>
</gene>
<protein>
    <submittedName>
        <fullName evidence="1">Uncharacterized protein</fullName>
    </submittedName>
</protein>
<sequence length="97" mass="10215">MGGEDAGDLDYGLGILYQYQIKLDGQGSGDLCFGQGSGDLGFGSGIGGIEDNGVGPQDYEQEEDTQENVEELLYPACFQGVISYSFFSNVVLNAAIS</sequence>
<reference evidence="1 2" key="1">
    <citation type="submission" date="2019-03" db="EMBL/GenBank/DDBJ databases">
        <title>Single cell metagenomics reveals metabolic interactions within the superorganism composed of flagellate Streblomastix strix and complex community of Bacteroidetes bacteria on its surface.</title>
        <authorList>
            <person name="Treitli S.C."/>
            <person name="Kolisko M."/>
            <person name="Husnik F."/>
            <person name="Keeling P."/>
            <person name="Hampl V."/>
        </authorList>
    </citation>
    <scope>NUCLEOTIDE SEQUENCE [LARGE SCALE GENOMIC DNA]</scope>
    <source>
        <strain evidence="1">ST1C</strain>
    </source>
</reference>
<organism evidence="1 2">
    <name type="scientific">Streblomastix strix</name>
    <dbReference type="NCBI Taxonomy" id="222440"/>
    <lineage>
        <taxon>Eukaryota</taxon>
        <taxon>Metamonada</taxon>
        <taxon>Preaxostyla</taxon>
        <taxon>Oxymonadida</taxon>
        <taxon>Streblomastigidae</taxon>
        <taxon>Streblomastix</taxon>
    </lineage>
</organism>
<dbReference type="AlphaFoldDB" id="A0A5J4U484"/>
<name>A0A5J4U484_9EUKA</name>
<dbReference type="EMBL" id="SNRW01020758">
    <property type="protein sequence ID" value="KAA6365159.1"/>
    <property type="molecule type" value="Genomic_DNA"/>
</dbReference>
<proteinExistence type="predicted"/>
<evidence type="ECO:0000313" key="2">
    <source>
        <dbReference type="Proteomes" id="UP000324800"/>
    </source>
</evidence>
<evidence type="ECO:0000313" key="1">
    <source>
        <dbReference type="EMBL" id="KAA6365159.1"/>
    </source>
</evidence>